<dbReference type="Proteomes" id="UP000054526">
    <property type="component" value="Unassembled WGS sequence"/>
</dbReference>
<sequence>MDEALQSLEQRADAIGKVLGKKRSVDLTGSKEKKLRSSGIRIIYIISNDFREVEVLQIVEVLLVDFKRKDYDVYRDALERLQRYWRDGLEDKEDGSLYWNLNEDNPIDLNEPSMIDQIFNENFDNLDEEIKDKIIELFNHGDVIGAYEIWRDANGQGF</sequence>
<keyword evidence="2" id="KW-1185">Reference proteome</keyword>
<reference evidence="1 2" key="1">
    <citation type="submission" date="2014-12" db="EMBL/GenBank/DDBJ databases">
        <title>Draft genome sequence of Cohnella kolymensis strain B-2846.</title>
        <authorList>
            <person name="Karlyshev A.V."/>
            <person name="Kudryashova E.B."/>
        </authorList>
    </citation>
    <scope>NUCLEOTIDE SEQUENCE [LARGE SCALE GENOMIC DNA]</scope>
    <source>
        <strain evidence="1 2">VKM B-2846</strain>
    </source>
</reference>
<accession>A0ABR5A9J2</accession>
<gene>
    <name evidence="1" type="ORF">SD71_03400</name>
</gene>
<evidence type="ECO:0000313" key="1">
    <source>
        <dbReference type="EMBL" id="KIL37654.1"/>
    </source>
</evidence>
<dbReference type="EMBL" id="JXAL01000001">
    <property type="protein sequence ID" value="KIL37654.1"/>
    <property type="molecule type" value="Genomic_DNA"/>
</dbReference>
<dbReference type="RefSeq" id="WP_041059413.1">
    <property type="nucleotide sequence ID" value="NZ_JXAL01000001.1"/>
</dbReference>
<name>A0ABR5A9J2_9BACL</name>
<comment type="caution">
    <text evidence="1">The sequence shown here is derived from an EMBL/GenBank/DDBJ whole genome shotgun (WGS) entry which is preliminary data.</text>
</comment>
<proteinExistence type="predicted"/>
<evidence type="ECO:0000313" key="2">
    <source>
        <dbReference type="Proteomes" id="UP000054526"/>
    </source>
</evidence>
<organism evidence="1 2">
    <name type="scientific">Cohnella kolymensis</name>
    <dbReference type="NCBI Taxonomy" id="1590652"/>
    <lineage>
        <taxon>Bacteria</taxon>
        <taxon>Bacillati</taxon>
        <taxon>Bacillota</taxon>
        <taxon>Bacilli</taxon>
        <taxon>Bacillales</taxon>
        <taxon>Paenibacillaceae</taxon>
        <taxon>Cohnella</taxon>
    </lineage>
</organism>
<protein>
    <submittedName>
        <fullName evidence="1">Uncharacterized protein</fullName>
    </submittedName>
</protein>